<name>J4IAU7_9APHY</name>
<dbReference type="OrthoDB" id="270318at2759"/>
<proteinExistence type="predicted"/>
<dbReference type="GeneID" id="24098442"/>
<dbReference type="EMBL" id="HE797116">
    <property type="protein sequence ID" value="CCM03531.1"/>
    <property type="molecule type" value="Genomic_DNA"/>
</dbReference>
<evidence type="ECO:0000313" key="3">
    <source>
        <dbReference type="Proteomes" id="UP000006352"/>
    </source>
</evidence>
<dbReference type="HOGENOM" id="CLU_021749_0_0_1"/>
<gene>
    <name evidence="2" type="ORF">FIBRA_05665</name>
</gene>
<evidence type="ECO:0000256" key="1">
    <source>
        <dbReference type="SAM" id="MobiDB-lite"/>
    </source>
</evidence>
<dbReference type="Proteomes" id="UP000006352">
    <property type="component" value="Unassembled WGS sequence"/>
</dbReference>
<feature type="compositionally biased region" description="Acidic residues" evidence="1">
    <location>
        <begin position="482"/>
        <end position="494"/>
    </location>
</feature>
<feature type="compositionally biased region" description="Basic residues" evidence="1">
    <location>
        <begin position="828"/>
        <end position="837"/>
    </location>
</feature>
<organism evidence="2 3">
    <name type="scientific">Fibroporia radiculosa</name>
    <dbReference type="NCBI Taxonomy" id="599839"/>
    <lineage>
        <taxon>Eukaryota</taxon>
        <taxon>Fungi</taxon>
        <taxon>Dikarya</taxon>
        <taxon>Basidiomycota</taxon>
        <taxon>Agaricomycotina</taxon>
        <taxon>Agaricomycetes</taxon>
        <taxon>Polyporales</taxon>
        <taxon>Fibroporiaceae</taxon>
        <taxon>Fibroporia</taxon>
    </lineage>
</organism>
<protein>
    <submittedName>
        <fullName evidence="2">Uncharacterized protein</fullName>
    </submittedName>
</protein>
<feature type="region of interest" description="Disordered" evidence="1">
    <location>
        <begin position="795"/>
        <end position="837"/>
    </location>
</feature>
<feature type="compositionally biased region" description="Acidic residues" evidence="1">
    <location>
        <begin position="811"/>
        <end position="822"/>
    </location>
</feature>
<dbReference type="STRING" id="599839.J4IAU7"/>
<accession>J4IAU7</accession>
<dbReference type="AlphaFoldDB" id="J4IAU7"/>
<sequence>MDRLCAEIVQLILNELDDPTAFSLISKRYYNFTQDPYVRSSYFLSRYGRIQALYWALGRGKLLTERVIDDLILLYFCLNIDPAIQWRSHFPLPRTMRDPSLLPKGEDDGSIFAALLKSSRFPTEARAAKWETLKEVLEKFKFIPFSQKDPMMAQFPLVLAVEPRLLPYARANGFRMDCKYRNFVFRKMFEKPAIQFDGRVDEIVENVRELSRLDPHMFLSRTVAAEICMEAKTNEPAYTALKRLDKDDVLKFDLSSVIEDLTKLFINTRSISSLYTYSILRELHADFPSQDPTVRLVLLCTVFFSDGLPFPTSLHGSATSSNSYVNLCREKVDAMGLSPVTRGDLFDMLVNKFVPDRFGGIIEYGRVVLGMSKAEVDILLQEVAVACLEIGCKGKMLKKLVETDESLSDVIAAYVLRNLRLTMEDLPPSEDEKACRGFEARLCRDFIATRRFFHPLALTGEERGLVVLEAEPVVAAPQGPEDSAENEGDESDDEEIIDTGEHVGRDDHEDLGPIGQDTLSTMIRKDELAPSRRRRFYDMYTSYNDSIGKLTYPADYQQVGRWVRTHYGRRSAITAVFMLHAVLNENAIVLQPYLYNEPYDTAARVPITLKHFKMLARLGRPPNMVLYDDIEAGTEFYFSEEDYLTPEELAGITPSTSKTRTRRVKVKSECSARQDMSSETSAVIAEALGEKPRGSLRNRKRPRRSAAATVRSYVVPDSDDEEIAEDKPDEQVKRRRSETNLQRWIKHLTILLKEEQRKYKEKKKREQAAAEPGTRVRVLKSEFLKSLTTNLARLRKADQEKRKQLYGADVPSDDYSEGEEDEYQYRTTRSKRRKVED</sequence>
<feature type="region of interest" description="Disordered" evidence="1">
    <location>
        <begin position="472"/>
        <end position="494"/>
    </location>
</feature>
<feature type="region of interest" description="Disordered" evidence="1">
    <location>
        <begin position="690"/>
        <end position="738"/>
    </location>
</feature>
<keyword evidence="3" id="KW-1185">Reference proteome</keyword>
<evidence type="ECO:0000313" key="2">
    <source>
        <dbReference type="EMBL" id="CCM03531.1"/>
    </source>
</evidence>
<dbReference type="RefSeq" id="XP_012182814.1">
    <property type="nucleotide sequence ID" value="XM_012327424.1"/>
</dbReference>
<dbReference type="InParanoid" id="J4IAU7"/>
<feature type="compositionally biased region" description="Basic residues" evidence="1">
    <location>
        <begin position="694"/>
        <end position="704"/>
    </location>
</feature>
<reference evidence="2 3" key="1">
    <citation type="journal article" date="2012" name="Appl. Environ. Microbiol.">
        <title>Short-read sequencing for genomic analysis of the brown rot fungus Fibroporia radiculosa.</title>
        <authorList>
            <person name="Tang J.D."/>
            <person name="Perkins A.D."/>
            <person name="Sonstegard T.S."/>
            <person name="Schroeder S.G."/>
            <person name="Burgess S.C."/>
            <person name="Diehl S.V."/>
        </authorList>
    </citation>
    <scope>NUCLEOTIDE SEQUENCE [LARGE SCALE GENOMIC DNA]</scope>
    <source>
        <strain evidence="2 3">TFFH 294</strain>
    </source>
</reference>